<name>A0AAW0Z983_9HYME</name>
<dbReference type="Proteomes" id="UP001432146">
    <property type="component" value="Unassembled WGS sequence"/>
</dbReference>
<reference evidence="1 2" key="1">
    <citation type="submission" date="2024-05" db="EMBL/GenBank/DDBJ databases">
        <title>The nuclear and mitochondrial genome assemblies of Tetragonisca angustula (Apidae: Meliponini), a tiny yet remarkable pollinator in the Neotropics.</title>
        <authorList>
            <person name="Ferrari R."/>
            <person name="Ricardo P.C."/>
            <person name="Dias F.C."/>
            <person name="Araujo N.S."/>
            <person name="Soares D.O."/>
            <person name="Zhou Q.-S."/>
            <person name="Zhu C.-D."/>
            <person name="Coutinho L."/>
            <person name="Airas M.C."/>
            <person name="Batista T.M."/>
        </authorList>
    </citation>
    <scope>NUCLEOTIDE SEQUENCE [LARGE SCALE GENOMIC DNA]</scope>
    <source>
        <strain evidence="1">ASF017062</strain>
        <tissue evidence="1">Abdomen</tissue>
    </source>
</reference>
<gene>
    <name evidence="1" type="ORF">QLX08_011443</name>
</gene>
<evidence type="ECO:0000313" key="1">
    <source>
        <dbReference type="EMBL" id="KAK9293667.1"/>
    </source>
</evidence>
<protein>
    <submittedName>
        <fullName evidence="1">Uncharacterized protein</fullName>
    </submittedName>
</protein>
<evidence type="ECO:0000313" key="2">
    <source>
        <dbReference type="Proteomes" id="UP001432146"/>
    </source>
</evidence>
<comment type="caution">
    <text evidence="1">The sequence shown here is derived from an EMBL/GenBank/DDBJ whole genome shotgun (WGS) entry which is preliminary data.</text>
</comment>
<accession>A0AAW0Z983</accession>
<dbReference type="AlphaFoldDB" id="A0AAW0Z983"/>
<sequence length="125" mass="14205">MDHVDETVLMVSGWDVPRTEPVVQSRRFYAPPYQTFPSIPYLYAISCRNESPHRYDRTTDEQLRIPIPTICVTFLSITAIRFLGSTGIHPTNDISDHCSTCIAGVRKEDRGILIFVAHLKNEIQG</sequence>
<dbReference type="EMBL" id="JAWNGG020000387">
    <property type="protein sequence ID" value="KAK9293667.1"/>
    <property type="molecule type" value="Genomic_DNA"/>
</dbReference>
<keyword evidence="2" id="KW-1185">Reference proteome</keyword>
<proteinExistence type="predicted"/>
<organism evidence="1 2">
    <name type="scientific">Tetragonisca angustula</name>
    <dbReference type="NCBI Taxonomy" id="166442"/>
    <lineage>
        <taxon>Eukaryota</taxon>
        <taxon>Metazoa</taxon>
        <taxon>Ecdysozoa</taxon>
        <taxon>Arthropoda</taxon>
        <taxon>Hexapoda</taxon>
        <taxon>Insecta</taxon>
        <taxon>Pterygota</taxon>
        <taxon>Neoptera</taxon>
        <taxon>Endopterygota</taxon>
        <taxon>Hymenoptera</taxon>
        <taxon>Apocrita</taxon>
        <taxon>Aculeata</taxon>
        <taxon>Apoidea</taxon>
        <taxon>Anthophila</taxon>
        <taxon>Apidae</taxon>
        <taxon>Tetragonisca</taxon>
    </lineage>
</organism>